<evidence type="ECO:0000313" key="3">
    <source>
        <dbReference type="EMBL" id="MBA4613578.1"/>
    </source>
</evidence>
<name>A0A838XYG9_9HYPH</name>
<dbReference type="SUPFAM" id="SSF56801">
    <property type="entry name" value="Acetyl-CoA synthetase-like"/>
    <property type="match status" value="1"/>
</dbReference>
<dbReference type="InterPro" id="IPR045851">
    <property type="entry name" value="AMP-bd_C_sf"/>
</dbReference>
<evidence type="ECO:0000313" key="4">
    <source>
        <dbReference type="Proteomes" id="UP000559404"/>
    </source>
</evidence>
<dbReference type="RefSeq" id="WP_181761777.1">
    <property type="nucleotide sequence ID" value="NZ_BMCR01000005.1"/>
</dbReference>
<dbReference type="Pfam" id="PF13193">
    <property type="entry name" value="AMP-binding_C"/>
    <property type="match status" value="1"/>
</dbReference>
<organism evidence="3 4">
    <name type="scientific">Stappia taiwanensis</name>
    <dbReference type="NCBI Taxonomy" id="992267"/>
    <lineage>
        <taxon>Bacteria</taxon>
        <taxon>Pseudomonadati</taxon>
        <taxon>Pseudomonadota</taxon>
        <taxon>Alphaproteobacteria</taxon>
        <taxon>Hyphomicrobiales</taxon>
        <taxon>Stappiaceae</taxon>
        <taxon>Stappia</taxon>
    </lineage>
</organism>
<dbReference type="InterPro" id="IPR020845">
    <property type="entry name" value="AMP-binding_CS"/>
</dbReference>
<dbReference type="InterPro" id="IPR042099">
    <property type="entry name" value="ANL_N_sf"/>
</dbReference>
<dbReference type="GO" id="GO:0016878">
    <property type="term" value="F:acid-thiol ligase activity"/>
    <property type="evidence" value="ECO:0007669"/>
    <property type="project" value="UniProtKB-ARBA"/>
</dbReference>
<dbReference type="PANTHER" id="PTHR43767">
    <property type="entry name" value="LONG-CHAIN-FATTY-ACID--COA LIGASE"/>
    <property type="match status" value="1"/>
</dbReference>
<dbReference type="PROSITE" id="PS00455">
    <property type="entry name" value="AMP_BINDING"/>
    <property type="match status" value="1"/>
</dbReference>
<reference evidence="3 4" key="1">
    <citation type="submission" date="2020-07" db="EMBL/GenBank/DDBJ databases">
        <authorList>
            <person name="Li M."/>
        </authorList>
    </citation>
    <scope>NUCLEOTIDE SEQUENCE [LARGE SCALE GENOMIC DNA]</scope>
    <source>
        <strain evidence="3 4">DSM 23284</strain>
    </source>
</reference>
<dbReference type="AlphaFoldDB" id="A0A838XYG9"/>
<dbReference type="InterPro" id="IPR025110">
    <property type="entry name" value="AMP-bd_C"/>
</dbReference>
<dbReference type="Gene3D" id="3.40.50.12780">
    <property type="entry name" value="N-terminal domain of ligase-like"/>
    <property type="match status" value="1"/>
</dbReference>
<keyword evidence="4" id="KW-1185">Reference proteome</keyword>
<dbReference type="EMBL" id="JACEON010000021">
    <property type="protein sequence ID" value="MBA4613578.1"/>
    <property type="molecule type" value="Genomic_DNA"/>
</dbReference>
<dbReference type="Gene3D" id="3.30.300.30">
    <property type="match status" value="1"/>
</dbReference>
<dbReference type="Proteomes" id="UP000559404">
    <property type="component" value="Unassembled WGS sequence"/>
</dbReference>
<feature type="domain" description="AMP-dependent synthetase/ligase" evidence="1">
    <location>
        <begin position="8"/>
        <end position="365"/>
    </location>
</feature>
<evidence type="ECO:0000259" key="1">
    <source>
        <dbReference type="Pfam" id="PF00501"/>
    </source>
</evidence>
<reference evidence="3 4" key="2">
    <citation type="submission" date="2020-08" db="EMBL/GenBank/DDBJ databases">
        <title>Stappia taiwanensis sp. nov., isolated from a coastal thermal spring.</title>
        <authorList>
            <person name="Kampfer P."/>
        </authorList>
    </citation>
    <scope>NUCLEOTIDE SEQUENCE [LARGE SCALE GENOMIC DNA]</scope>
    <source>
        <strain evidence="3 4">DSM 23284</strain>
    </source>
</reference>
<sequence length="512" mass="56121">MSVTWLLDQWVARQPDKPFVVWAPFEGDVRRWSYAEMAREARRFAAGLHARGVRAGDFVLMHLDNGPEFLGAWLGCAYLGAVPVTTNTRSVAENVHYFAELMQPACAITQPSLAPLVREACGAGTAMIVTGDPNTAYDAAALGATSLAEVFSDGPLPDLPADHLRNFAVQFTSGTTSRPKPTVWTHANALWGARTIAMNLRLRREDVTLLYLPLFHANAQVTFFSALWAGNTIVVHPRFSASRFWDTCAAHGVTWVSRIPFAFKALKGRPVPEHKVHTLIGLARLPEAEAEFGARTMALWGMTETGTAAIMTDADHPGPPGTMGRALPQYDVEIRKPDGTMAGPGEEGLLYIRGERGVSLFREYYRQPDKTEDAFDASGALDTGDIVRIDAEGWLYFVNRDKDMLRVGGENVAALEIETVIAGTGLVLECAVVAQKHHMLGDVPVAFVSANADGQALAKDELRDRILSGCRENLADFKMPRAVHVVDDFPRSTLDRISKKELRDRLDPVEAE</sequence>
<dbReference type="InterPro" id="IPR000873">
    <property type="entry name" value="AMP-dep_synth/lig_dom"/>
</dbReference>
<dbReference type="Pfam" id="PF00501">
    <property type="entry name" value="AMP-binding"/>
    <property type="match status" value="1"/>
</dbReference>
<evidence type="ECO:0000259" key="2">
    <source>
        <dbReference type="Pfam" id="PF13193"/>
    </source>
</evidence>
<proteinExistence type="predicted"/>
<protein>
    <submittedName>
        <fullName evidence="3">AMP-binding protein</fullName>
    </submittedName>
</protein>
<comment type="caution">
    <text evidence="3">The sequence shown here is derived from an EMBL/GenBank/DDBJ whole genome shotgun (WGS) entry which is preliminary data.</text>
</comment>
<accession>A0A838XYG9</accession>
<dbReference type="PANTHER" id="PTHR43767:SF1">
    <property type="entry name" value="NONRIBOSOMAL PEPTIDE SYNTHASE PES1 (EUROFUNG)-RELATED"/>
    <property type="match status" value="1"/>
</dbReference>
<dbReference type="InterPro" id="IPR050237">
    <property type="entry name" value="ATP-dep_AMP-bd_enzyme"/>
</dbReference>
<feature type="domain" description="AMP-binding enzyme C-terminal" evidence="2">
    <location>
        <begin position="416"/>
        <end position="492"/>
    </location>
</feature>
<gene>
    <name evidence="3" type="ORF">H1W37_18115</name>
</gene>